<dbReference type="GO" id="GO:0009279">
    <property type="term" value="C:cell outer membrane"/>
    <property type="evidence" value="ECO:0007669"/>
    <property type="project" value="UniProtKB-SubCell"/>
</dbReference>
<feature type="domain" description="SusD-like N-terminal" evidence="7">
    <location>
        <begin position="41"/>
        <end position="229"/>
    </location>
</feature>
<dbReference type="AlphaFoldDB" id="A0A5Q0QER5"/>
<evidence type="ECO:0000313" key="8">
    <source>
        <dbReference type="EMBL" id="QGA27784.1"/>
    </source>
</evidence>
<reference evidence="8 9" key="1">
    <citation type="submission" date="2019-10" db="EMBL/GenBank/DDBJ databases">
        <authorList>
            <person name="Dong K."/>
        </authorList>
    </citation>
    <scope>NUCLEOTIDE SEQUENCE [LARGE SCALE GENOMIC DNA]</scope>
    <source>
        <strain evidence="9">dk4302</strain>
    </source>
</reference>
<evidence type="ECO:0000256" key="4">
    <source>
        <dbReference type="ARBA" id="ARBA00023136"/>
    </source>
</evidence>
<evidence type="ECO:0000259" key="7">
    <source>
        <dbReference type="Pfam" id="PF14322"/>
    </source>
</evidence>
<accession>A0A5Q0QER5</accession>
<dbReference type="InterPro" id="IPR033985">
    <property type="entry name" value="SusD-like_N"/>
</dbReference>
<dbReference type="Gene3D" id="1.25.40.390">
    <property type="match status" value="1"/>
</dbReference>
<keyword evidence="4" id="KW-0472">Membrane</keyword>
<sequence>MQNLIHYLLMLDSNLMNTSTNKSLLITFFTAFSLLAASCQKWLDVKPEDKFTKEQIYQTPEGVKEVMNGIYLRLGSEKLYGSYLSMTVLDVMAQRYRIGSDKNPYYYYSNYSFNEKKVQDGLADIWTDMYVTIGNINDFIKILPTVNNGLTQEQKDQYIGEAIGIRAFLHFDLLRMFGNYYDETTKTEEAIPYYRTLSTDIEPFSSSEMVISYILEDIAEAERLMAKDPIIGKTGLDDLNNNRFHLYAAKALKARVYHWANEKGKAYQTAKEVIALQDAFPWVKHADITISGKDTDRKFFSENIFSVFNPDLYDIQLNTFDGNLLEGDLLATGSSNAISKVYENNESDYRYTYLWPYATAGIGYRTFIKYVDLVNKDNLSRYMVPLIRISEMYYIAAECAENPTEGLTYLNTVRQHRNIITDITNPSILKNELTKEYRKEFYGEGQLWYYYKRSKITSIMSMTANGSNTTISLTNYKLPIPQVELNGR</sequence>
<evidence type="ECO:0000313" key="9">
    <source>
        <dbReference type="Proteomes" id="UP000326921"/>
    </source>
</evidence>
<dbReference type="EMBL" id="CP045652">
    <property type="protein sequence ID" value="QGA27784.1"/>
    <property type="molecule type" value="Genomic_DNA"/>
</dbReference>
<dbReference type="InterPro" id="IPR012944">
    <property type="entry name" value="SusD_RagB_dom"/>
</dbReference>
<dbReference type="Pfam" id="PF14322">
    <property type="entry name" value="SusD-like_3"/>
    <property type="match status" value="1"/>
</dbReference>
<dbReference type="KEGG" id="sphe:GFH32_16290"/>
<evidence type="ECO:0000256" key="3">
    <source>
        <dbReference type="ARBA" id="ARBA00022729"/>
    </source>
</evidence>
<protein>
    <submittedName>
        <fullName evidence="8">RagB/SusD family nutrient uptake outer membrane protein</fullName>
    </submittedName>
</protein>
<evidence type="ECO:0000259" key="6">
    <source>
        <dbReference type="Pfam" id="PF07980"/>
    </source>
</evidence>
<feature type="domain" description="RagB/SusD" evidence="6">
    <location>
        <begin position="333"/>
        <end position="468"/>
    </location>
</feature>
<comment type="subcellular location">
    <subcellularLocation>
        <location evidence="1">Cell outer membrane</location>
    </subcellularLocation>
</comment>
<evidence type="ECO:0000256" key="2">
    <source>
        <dbReference type="ARBA" id="ARBA00006275"/>
    </source>
</evidence>
<evidence type="ECO:0000256" key="1">
    <source>
        <dbReference type="ARBA" id="ARBA00004442"/>
    </source>
</evidence>
<gene>
    <name evidence="8" type="ORF">GFH32_16290</name>
</gene>
<keyword evidence="3" id="KW-0732">Signal</keyword>
<dbReference type="Pfam" id="PF07980">
    <property type="entry name" value="SusD_RagB"/>
    <property type="match status" value="1"/>
</dbReference>
<organism evidence="8 9">
    <name type="scientific">Sphingobacterium zhuxiongii</name>
    <dbReference type="NCBI Taxonomy" id="2662364"/>
    <lineage>
        <taxon>Bacteria</taxon>
        <taxon>Pseudomonadati</taxon>
        <taxon>Bacteroidota</taxon>
        <taxon>Sphingobacteriia</taxon>
        <taxon>Sphingobacteriales</taxon>
        <taxon>Sphingobacteriaceae</taxon>
        <taxon>Sphingobacterium</taxon>
    </lineage>
</organism>
<proteinExistence type="inferred from homology"/>
<dbReference type="InterPro" id="IPR011990">
    <property type="entry name" value="TPR-like_helical_dom_sf"/>
</dbReference>
<keyword evidence="5" id="KW-0998">Cell outer membrane</keyword>
<name>A0A5Q0QER5_9SPHI</name>
<evidence type="ECO:0000256" key="5">
    <source>
        <dbReference type="ARBA" id="ARBA00023237"/>
    </source>
</evidence>
<comment type="similarity">
    <text evidence="2">Belongs to the SusD family.</text>
</comment>
<keyword evidence="9" id="KW-1185">Reference proteome</keyword>
<dbReference type="SUPFAM" id="SSF48452">
    <property type="entry name" value="TPR-like"/>
    <property type="match status" value="1"/>
</dbReference>
<dbReference type="Proteomes" id="UP000326921">
    <property type="component" value="Chromosome"/>
</dbReference>